<reference evidence="1 2" key="1">
    <citation type="journal article" date="2010" name="Cell">
        <title>The genome of Naegleria gruberi illuminates early eukaryotic versatility.</title>
        <authorList>
            <person name="Fritz-Laylin L.K."/>
            <person name="Prochnik S.E."/>
            <person name="Ginger M.L."/>
            <person name="Dacks J.B."/>
            <person name="Carpenter M.L."/>
            <person name="Field M.C."/>
            <person name="Kuo A."/>
            <person name="Paredez A."/>
            <person name="Chapman J."/>
            <person name="Pham J."/>
            <person name="Shu S."/>
            <person name="Neupane R."/>
            <person name="Cipriano M."/>
            <person name="Mancuso J."/>
            <person name="Tu H."/>
            <person name="Salamov A."/>
            <person name="Lindquist E."/>
            <person name="Shapiro H."/>
            <person name="Lucas S."/>
            <person name="Grigoriev I.V."/>
            <person name="Cande W.Z."/>
            <person name="Fulton C."/>
            <person name="Rokhsar D.S."/>
            <person name="Dawson S.C."/>
        </authorList>
    </citation>
    <scope>NUCLEOTIDE SEQUENCE [LARGE SCALE GENOMIC DNA]</scope>
    <source>
        <strain evidence="1 2">NEG-M</strain>
    </source>
</reference>
<dbReference type="InParanoid" id="D2VNS2"/>
<dbReference type="AlphaFoldDB" id="D2VNS2"/>
<dbReference type="EMBL" id="GG738885">
    <property type="protein sequence ID" value="EFC41462.1"/>
    <property type="molecule type" value="Genomic_DNA"/>
</dbReference>
<sequence>MDPMISGVLDILQQNHHQTEPFNDSNHPIHLYMFLTRNVIEYLGECLINFMDLYFEFIIQLFICGNVSRGELLANQLLEDMEQISEESFILLENMLNEIYIFGIDFQDEFITSKQKLSKLINLIFGVIYFNKGNETKYLQYMERVYSDEIIERKILRVIFLNRIGDFEKAYEVVKGLIHFHDFYKYLDEYCKTMIGLNRTEELFQDLEPIVSVKIQESDARTFVQENFGVIYCLYLSASLSGRLNELEHLNKYNVEYAACFSNKLKILKCYAKFQISMSYGFLEQMNRSSFVLLNSYCLSMFDSNNQFMQQSKEHTKVIHGDQLKLFVNMYSTTSFRFQVDFDFSKLISNEAILTEFKYSYNPKNLSLLYDPENSPEREIYSDNTTKVFANLDSVYICKPDDCWAKEMPTEYGSQIICYKNHLLLKKDFSIKSVSFNNGKEKKLKLSNCRSLDVKYDTENWISFLFNREDENLIALGQDCGPSIIASSLHGVDIVSFEEIEDGIACYLAIERLPSRTSNICKYYISVENGHLHQRKVLFSDDNHFSIDFYHEKEKIIGYSCPEHLQFYNVNTNKLLYQTTVKSLYLLDQFQDMILIASDVEKRLMVFNLSKDSVKVLVDLSYKNSPSIVLGRFCGSRSFIIEREDTTLYEYSLSNGECLAVYPFKINFTTSVEYFEHSPSQKRFLLVLELDCIHLIELSSI</sequence>
<evidence type="ECO:0000313" key="2">
    <source>
        <dbReference type="Proteomes" id="UP000006671"/>
    </source>
</evidence>
<dbReference type="Proteomes" id="UP000006671">
    <property type="component" value="Unassembled WGS sequence"/>
</dbReference>
<name>D2VNS2_NAEGR</name>
<accession>D2VNS2</accession>
<evidence type="ECO:0000313" key="1">
    <source>
        <dbReference type="EMBL" id="EFC41462.1"/>
    </source>
</evidence>
<keyword evidence="2" id="KW-1185">Reference proteome</keyword>
<proteinExistence type="predicted"/>
<organism evidence="2">
    <name type="scientific">Naegleria gruberi</name>
    <name type="common">Amoeba</name>
    <dbReference type="NCBI Taxonomy" id="5762"/>
    <lineage>
        <taxon>Eukaryota</taxon>
        <taxon>Discoba</taxon>
        <taxon>Heterolobosea</taxon>
        <taxon>Tetramitia</taxon>
        <taxon>Eutetramitia</taxon>
        <taxon>Vahlkampfiidae</taxon>
        <taxon>Naegleria</taxon>
    </lineage>
</organism>
<dbReference type="SUPFAM" id="SSF50978">
    <property type="entry name" value="WD40 repeat-like"/>
    <property type="match status" value="1"/>
</dbReference>
<dbReference type="InterPro" id="IPR036322">
    <property type="entry name" value="WD40_repeat_dom_sf"/>
</dbReference>
<dbReference type="RefSeq" id="XP_002674206.1">
    <property type="nucleotide sequence ID" value="XM_002674160.1"/>
</dbReference>
<dbReference type="KEGG" id="ngr:NAEGRDRAFT_70599"/>
<dbReference type="VEuPathDB" id="AmoebaDB:NAEGRDRAFT_70599"/>
<gene>
    <name evidence="1" type="ORF">NAEGRDRAFT_70599</name>
</gene>
<protein>
    <submittedName>
        <fullName evidence="1">Predicted protein</fullName>
    </submittedName>
</protein>
<dbReference type="GeneID" id="8862419"/>